<evidence type="ECO:0000313" key="1">
    <source>
        <dbReference type="EMBL" id="KAI3827001.1"/>
    </source>
</evidence>
<gene>
    <name evidence="1" type="ORF">L1987_01062</name>
</gene>
<keyword evidence="2" id="KW-1185">Reference proteome</keyword>
<sequence>MILQLNRLGFSYRHHHRHHHRHHMSEVNLAYVQTFRSLVSESLNRALESLNLGSEFLSLTWINKCFQMVSMINNGFAKLMVEIDYPVSSWEAGSIEEYLDYTINLLDLLNYISSSIAHVNQARVSLTHALSLMESSPVLAVERLREIKKHDSIMEFKASGGEHIEMKMKEKEWIFHEAMMVMKSTGFWVCGVVLSGLKSEVDPMMEITGNTVSMDSSLKDLDSIFRKRFMEEGGIVKEVEGVNESVRLIISSGIDDSDGGMELKRRLEVVGNGLTGLKEEEECLFGSVMSARNEVLETLRRNNN</sequence>
<comment type="caution">
    <text evidence="1">The sequence shown here is derived from an EMBL/GenBank/DDBJ whole genome shotgun (WGS) entry which is preliminary data.</text>
</comment>
<evidence type="ECO:0000313" key="2">
    <source>
        <dbReference type="Proteomes" id="UP001056120"/>
    </source>
</evidence>
<reference evidence="2" key="1">
    <citation type="journal article" date="2022" name="Mol. Ecol. Resour.">
        <title>The genomes of chicory, endive, great burdock and yacon provide insights into Asteraceae palaeo-polyploidization history and plant inulin production.</title>
        <authorList>
            <person name="Fan W."/>
            <person name="Wang S."/>
            <person name="Wang H."/>
            <person name="Wang A."/>
            <person name="Jiang F."/>
            <person name="Liu H."/>
            <person name="Zhao H."/>
            <person name="Xu D."/>
            <person name="Zhang Y."/>
        </authorList>
    </citation>
    <scope>NUCLEOTIDE SEQUENCE [LARGE SCALE GENOMIC DNA]</scope>
    <source>
        <strain evidence="2">cv. Yunnan</strain>
    </source>
</reference>
<dbReference type="EMBL" id="CM042018">
    <property type="protein sequence ID" value="KAI3827001.1"/>
    <property type="molecule type" value="Genomic_DNA"/>
</dbReference>
<proteinExistence type="predicted"/>
<dbReference type="Proteomes" id="UP001056120">
    <property type="component" value="Linkage Group LG01"/>
</dbReference>
<organism evidence="1 2">
    <name type="scientific">Smallanthus sonchifolius</name>
    <dbReference type="NCBI Taxonomy" id="185202"/>
    <lineage>
        <taxon>Eukaryota</taxon>
        <taxon>Viridiplantae</taxon>
        <taxon>Streptophyta</taxon>
        <taxon>Embryophyta</taxon>
        <taxon>Tracheophyta</taxon>
        <taxon>Spermatophyta</taxon>
        <taxon>Magnoliopsida</taxon>
        <taxon>eudicotyledons</taxon>
        <taxon>Gunneridae</taxon>
        <taxon>Pentapetalae</taxon>
        <taxon>asterids</taxon>
        <taxon>campanulids</taxon>
        <taxon>Asterales</taxon>
        <taxon>Asteraceae</taxon>
        <taxon>Asteroideae</taxon>
        <taxon>Heliantheae alliance</taxon>
        <taxon>Millerieae</taxon>
        <taxon>Smallanthus</taxon>
    </lineage>
</organism>
<protein>
    <submittedName>
        <fullName evidence="1">Uncharacterized protein</fullName>
    </submittedName>
</protein>
<name>A0ACB9K409_9ASTR</name>
<reference evidence="1 2" key="2">
    <citation type="journal article" date="2022" name="Mol. Ecol. Resour.">
        <title>The genomes of chicory, endive, great burdock and yacon provide insights into Asteraceae paleo-polyploidization history and plant inulin production.</title>
        <authorList>
            <person name="Fan W."/>
            <person name="Wang S."/>
            <person name="Wang H."/>
            <person name="Wang A."/>
            <person name="Jiang F."/>
            <person name="Liu H."/>
            <person name="Zhao H."/>
            <person name="Xu D."/>
            <person name="Zhang Y."/>
        </authorList>
    </citation>
    <scope>NUCLEOTIDE SEQUENCE [LARGE SCALE GENOMIC DNA]</scope>
    <source>
        <strain evidence="2">cv. Yunnan</strain>
        <tissue evidence="1">Leaves</tissue>
    </source>
</reference>
<accession>A0ACB9K409</accession>